<dbReference type="PANTHER" id="PTHR43507:SF1">
    <property type="entry name" value="NADH-UBIQUINONE OXIDOREDUCTASE CHAIN 4"/>
    <property type="match status" value="1"/>
</dbReference>
<dbReference type="InterPro" id="IPR001750">
    <property type="entry name" value="ND/Mrp_TM"/>
</dbReference>
<organism evidence="14">
    <name type="scientific">Chloroparvula sp. RCC696</name>
    <dbReference type="NCBI Taxonomy" id="2565275"/>
    <lineage>
        <taxon>Eukaryota</taxon>
        <taxon>Viridiplantae</taxon>
        <taxon>Chlorophyta</taxon>
        <taxon>Chloropicophyceae</taxon>
        <taxon>Chloropicales</taxon>
        <taxon>Chloropicaceae</taxon>
        <taxon>Chloroparvula</taxon>
    </lineage>
</organism>
<evidence type="ECO:0000256" key="1">
    <source>
        <dbReference type="ARBA" id="ARBA00003257"/>
    </source>
</evidence>
<keyword evidence="8 12" id="KW-1133">Transmembrane helix</keyword>
<dbReference type="NCBIfam" id="NF004499">
    <property type="entry name" value="PRK05846.1-3"/>
    <property type="match status" value="1"/>
</dbReference>
<keyword evidence="12" id="KW-0249">Electron transport</keyword>
<dbReference type="Pfam" id="PF00361">
    <property type="entry name" value="Proton_antipo_M"/>
    <property type="match status" value="1"/>
</dbReference>
<evidence type="ECO:0000256" key="9">
    <source>
        <dbReference type="ARBA" id="ARBA00023027"/>
    </source>
</evidence>
<evidence type="ECO:0000256" key="4">
    <source>
        <dbReference type="ARBA" id="ARBA00012944"/>
    </source>
</evidence>
<feature type="domain" description="NADH:quinone oxidoreductase/Mrp antiporter transmembrane" evidence="13">
    <location>
        <begin position="159"/>
        <end position="441"/>
    </location>
</feature>
<keyword evidence="10 12" id="KW-0830">Ubiquinone</keyword>
<dbReference type="GO" id="GO:0048039">
    <property type="term" value="F:ubiquinone binding"/>
    <property type="evidence" value="ECO:0007669"/>
    <property type="project" value="TreeGrafter"/>
</dbReference>
<evidence type="ECO:0000313" key="14">
    <source>
        <dbReference type="EMBL" id="QBX98491.1"/>
    </source>
</evidence>
<keyword evidence="12" id="KW-0813">Transport</keyword>
<feature type="transmembrane region" description="Helical" evidence="12">
    <location>
        <begin position="389"/>
        <end position="412"/>
    </location>
</feature>
<feature type="transmembrane region" description="Helical" evidence="12">
    <location>
        <begin position="135"/>
        <end position="155"/>
    </location>
</feature>
<accession>A0A4D6C477</accession>
<dbReference type="InterPro" id="IPR003918">
    <property type="entry name" value="NADH_UbQ_OxRdtase"/>
</dbReference>
<evidence type="ECO:0000259" key="13">
    <source>
        <dbReference type="Pfam" id="PF00361"/>
    </source>
</evidence>
<comment type="function">
    <text evidence="1">Core subunit of the mitochondrial membrane respiratory chain NADH dehydrogenase (Complex I) that is believed to belong to the minimal assembly required for catalysis. Complex I functions in the transfer of electrons from NADH to the respiratory chain. The immediate electron acceptor for the enzyme is believed to be ubiquinone.</text>
</comment>
<feature type="transmembrane region" description="Helical" evidence="12">
    <location>
        <begin position="329"/>
        <end position="349"/>
    </location>
</feature>
<keyword evidence="11 12" id="KW-0472">Membrane</keyword>
<dbReference type="AlphaFoldDB" id="A0A4D6C477"/>
<reference evidence="14" key="1">
    <citation type="journal article" date="2019" name="Genome Biol. Evol.">
        <title>Tracing the Evolution of the Plastome and Mitogenome in the Chloropicophyceae Uncovered Convergent tRNA Gene Losses and a Variant Plastid Genetic Code.</title>
        <authorList>
            <person name="Turmel M."/>
            <person name="Dos Santos A.L."/>
            <person name="Otis C."/>
            <person name="Sergerie R."/>
            <person name="Lemieux C."/>
        </authorList>
    </citation>
    <scope>NUCLEOTIDE SEQUENCE</scope>
</reference>
<name>A0A4D6C477_9CHLO</name>
<evidence type="ECO:0000256" key="11">
    <source>
        <dbReference type="ARBA" id="ARBA00023136"/>
    </source>
</evidence>
<proteinExistence type="inferred from homology"/>
<evidence type="ECO:0000256" key="12">
    <source>
        <dbReference type="RuleBase" id="RU003297"/>
    </source>
</evidence>
<evidence type="ECO:0000256" key="7">
    <source>
        <dbReference type="ARBA" id="ARBA00022967"/>
    </source>
</evidence>
<evidence type="ECO:0000256" key="10">
    <source>
        <dbReference type="ARBA" id="ARBA00023075"/>
    </source>
</evidence>
<protein>
    <recommendedName>
        <fullName evidence="5 12">NADH-ubiquinone oxidoreductase chain 4</fullName>
        <ecNumber evidence="4 12">7.1.1.2</ecNumber>
    </recommendedName>
</protein>
<keyword evidence="7" id="KW-1278">Translocase</keyword>
<comment type="function">
    <text evidence="12">Core subunit of the mitochondrial membrane respiratory chain NADH dehydrogenase (Complex I) which catalyzes electron transfer from NADH through the respiratory chain, using ubiquinone as an electron acceptor. Essential for the catalytic activity and assembly of complex I.</text>
</comment>
<feature type="transmembrane region" description="Helical" evidence="12">
    <location>
        <begin position="478"/>
        <end position="495"/>
    </location>
</feature>
<feature type="transmembrane region" description="Helical" evidence="12">
    <location>
        <begin position="57"/>
        <end position="80"/>
    </location>
</feature>
<sequence>MNSSYINNMSLAFWAVSPVFLYNMVYSSNSPFLLYLILVPLVGALALFLIPSESIQLIKVVALNVSLFTYIASLFLWIGFDASSPNFQYLYQADWMPYGNLYFTLGIDGISLFFIILSTLLVPICIMLGWSSITIYIREYMVALLILDAMMIAVFSTLDLLLFYVCFEAVLIPMFVIIGVWGSRARRIRAAYQFFLYTFFGSVLMLLAILMMYFQAGTTDLQILLTTEFSTQRQILYFLAFFASFAAKVPMIPVHIWLPEAHVEAPTAGSVLLAGIMLKLGTYGFLRFSMPLFPEATLYFTPFIYTLSCIAVIYASLTTVRQVDLKKIIAYSSVAHMGVVMLGLFSLNAQGVEGSILLMLGHGLVSPGLFMCVGVLYDRYKTRLVKYYGGVVHTMPLFATIFLLFTMGNIGLPGTSNFVGEFLVLTGCYQTNTLIAALGATGMVLGGAYSLWLYNRVVYGFPKPHYINTYADINRREFFMFVPLIIGTLWMGIYPEVFLHDMHVSVANVIQHGSY</sequence>
<feature type="transmembrane region" description="Helical" evidence="12">
    <location>
        <begin position="32"/>
        <end position="50"/>
    </location>
</feature>
<feature type="transmembrane region" description="Helical" evidence="12">
    <location>
        <begin position="5"/>
        <end position="26"/>
    </location>
</feature>
<evidence type="ECO:0000256" key="5">
    <source>
        <dbReference type="ARBA" id="ARBA00021006"/>
    </source>
</evidence>
<feature type="transmembrane region" description="Helical" evidence="12">
    <location>
        <begin position="432"/>
        <end position="454"/>
    </location>
</feature>
<dbReference type="PANTHER" id="PTHR43507">
    <property type="entry name" value="NADH-UBIQUINONE OXIDOREDUCTASE CHAIN 4"/>
    <property type="match status" value="1"/>
</dbReference>
<gene>
    <name evidence="14" type="primary">nad4</name>
</gene>
<keyword evidence="6 12" id="KW-0812">Transmembrane</keyword>
<evidence type="ECO:0000256" key="2">
    <source>
        <dbReference type="ARBA" id="ARBA00004141"/>
    </source>
</evidence>
<feature type="transmembrane region" description="Helical" evidence="12">
    <location>
        <begin position="161"/>
        <end position="182"/>
    </location>
</feature>
<dbReference type="GO" id="GO:0031966">
    <property type="term" value="C:mitochondrial membrane"/>
    <property type="evidence" value="ECO:0007669"/>
    <property type="project" value="UniProtKB-SubCell"/>
</dbReference>
<feature type="transmembrane region" description="Helical" evidence="12">
    <location>
        <begin position="298"/>
        <end position="317"/>
    </location>
</feature>
<comment type="catalytic activity">
    <reaction evidence="12">
        <text>a ubiquinone + NADH + 5 H(+)(in) = a ubiquinol + NAD(+) + 4 H(+)(out)</text>
        <dbReference type="Rhea" id="RHEA:29091"/>
        <dbReference type="Rhea" id="RHEA-COMP:9565"/>
        <dbReference type="Rhea" id="RHEA-COMP:9566"/>
        <dbReference type="ChEBI" id="CHEBI:15378"/>
        <dbReference type="ChEBI" id="CHEBI:16389"/>
        <dbReference type="ChEBI" id="CHEBI:17976"/>
        <dbReference type="ChEBI" id="CHEBI:57540"/>
        <dbReference type="ChEBI" id="CHEBI:57945"/>
        <dbReference type="EC" id="7.1.1.2"/>
    </reaction>
</comment>
<dbReference type="NCBIfam" id="TIGR01972">
    <property type="entry name" value="NDH_I_M"/>
    <property type="match status" value="1"/>
</dbReference>
<evidence type="ECO:0000256" key="3">
    <source>
        <dbReference type="ARBA" id="ARBA00009025"/>
    </source>
</evidence>
<comment type="subcellular location">
    <subcellularLocation>
        <location evidence="2">Membrane</location>
        <topology evidence="2">Multi-pass membrane protein</topology>
    </subcellularLocation>
    <subcellularLocation>
        <location evidence="12">Mitochondrion membrane</location>
        <topology evidence="12">Multi-pass membrane protein</topology>
    </subcellularLocation>
</comment>
<keyword evidence="9 12" id="KW-0520">NAD</keyword>
<evidence type="ECO:0000256" key="6">
    <source>
        <dbReference type="ARBA" id="ARBA00022692"/>
    </source>
</evidence>
<feature type="transmembrane region" description="Helical" evidence="12">
    <location>
        <begin position="194"/>
        <end position="215"/>
    </location>
</feature>
<dbReference type="GO" id="GO:0008137">
    <property type="term" value="F:NADH dehydrogenase (ubiquinone) activity"/>
    <property type="evidence" value="ECO:0007669"/>
    <property type="project" value="UniProtKB-UniRule"/>
</dbReference>
<dbReference type="EC" id="7.1.1.2" evidence="4 12"/>
<feature type="transmembrane region" description="Helical" evidence="12">
    <location>
        <begin position="100"/>
        <end position="128"/>
    </location>
</feature>
<feature type="transmembrane region" description="Helical" evidence="12">
    <location>
        <begin position="235"/>
        <end position="258"/>
    </location>
</feature>
<keyword evidence="12" id="KW-0679">Respiratory chain</keyword>
<dbReference type="PRINTS" id="PR01437">
    <property type="entry name" value="NUOXDRDTASE4"/>
</dbReference>
<feature type="transmembrane region" description="Helical" evidence="12">
    <location>
        <begin position="265"/>
        <end position="286"/>
    </location>
</feature>
<dbReference type="InterPro" id="IPR010227">
    <property type="entry name" value="NADH_Q_OxRdtase_chainM/4"/>
</dbReference>
<feature type="transmembrane region" description="Helical" evidence="12">
    <location>
        <begin position="355"/>
        <end position="377"/>
    </location>
</feature>
<dbReference type="GO" id="GO:0042773">
    <property type="term" value="P:ATP synthesis coupled electron transport"/>
    <property type="evidence" value="ECO:0007669"/>
    <property type="project" value="InterPro"/>
</dbReference>
<geneLocation type="mitochondrion" evidence="14"/>
<dbReference type="GO" id="GO:0003954">
    <property type="term" value="F:NADH dehydrogenase activity"/>
    <property type="evidence" value="ECO:0007669"/>
    <property type="project" value="TreeGrafter"/>
</dbReference>
<dbReference type="EMBL" id="MK085999">
    <property type="protein sequence ID" value="QBX98491.1"/>
    <property type="molecule type" value="Genomic_DNA"/>
</dbReference>
<comment type="similarity">
    <text evidence="3 12">Belongs to the complex I subunit 4 family.</text>
</comment>
<dbReference type="GO" id="GO:0015990">
    <property type="term" value="P:electron transport coupled proton transport"/>
    <property type="evidence" value="ECO:0007669"/>
    <property type="project" value="TreeGrafter"/>
</dbReference>
<evidence type="ECO:0000256" key="8">
    <source>
        <dbReference type="ARBA" id="ARBA00022989"/>
    </source>
</evidence>
<keyword evidence="12 14" id="KW-0496">Mitochondrion</keyword>